<dbReference type="InterPro" id="IPR021109">
    <property type="entry name" value="Peptidase_aspartic_dom_sf"/>
</dbReference>
<dbReference type="PANTHER" id="PTHR47966:SF51">
    <property type="entry name" value="BETA-SITE APP-CLEAVING ENZYME, ISOFORM A-RELATED"/>
    <property type="match status" value="1"/>
</dbReference>
<keyword evidence="2" id="KW-1015">Disulfide bond</keyword>
<dbReference type="Pfam" id="PF00026">
    <property type="entry name" value="Asp"/>
    <property type="match status" value="1"/>
</dbReference>
<sequence>MEIYIGYTARDSVSIAGLDIEKYAYQEYTEMRQGLVLAINWGFDGLLGLTPPWNTDSIGYPTYTSRLLQQDNLEEKVFSTKFPRFLHEEGEFMVGDSNSDLYTGEFRTIKALDDAEGPGTYEGRWNVPISSITLNTSLPLRLPTPNCTAVLLSEAILALPRQFVQNFTEIIGAEPFSWWWQTVPCDRRAYLPELTFEIGGHNFSINAFDYTFEWEVPRDGYGIMCVLAVEGGEMDGNDCIGLGTPFLKGFYERFDLKERTIGFAELKR</sequence>
<dbReference type="GO" id="GO:0006508">
    <property type="term" value="P:proteolysis"/>
    <property type="evidence" value="ECO:0007669"/>
    <property type="project" value="InterPro"/>
</dbReference>
<dbReference type="AlphaFoldDB" id="A0A7C8I0X5"/>
<proteinExistence type="inferred from homology"/>
<evidence type="ECO:0000259" key="3">
    <source>
        <dbReference type="PROSITE" id="PS51767"/>
    </source>
</evidence>
<dbReference type="InterPro" id="IPR033121">
    <property type="entry name" value="PEPTIDASE_A1"/>
</dbReference>
<dbReference type="PROSITE" id="PS51767">
    <property type="entry name" value="PEPTIDASE_A1"/>
    <property type="match status" value="1"/>
</dbReference>
<dbReference type="EMBL" id="JAADJZ010000021">
    <property type="protein sequence ID" value="KAF2867817.1"/>
    <property type="molecule type" value="Genomic_DNA"/>
</dbReference>
<dbReference type="GO" id="GO:0004190">
    <property type="term" value="F:aspartic-type endopeptidase activity"/>
    <property type="evidence" value="ECO:0007669"/>
    <property type="project" value="InterPro"/>
</dbReference>
<dbReference type="PANTHER" id="PTHR47966">
    <property type="entry name" value="BETA-SITE APP-CLEAVING ENZYME, ISOFORM A-RELATED"/>
    <property type="match status" value="1"/>
</dbReference>
<dbReference type="Gene3D" id="2.40.70.10">
    <property type="entry name" value="Acid Proteases"/>
    <property type="match status" value="1"/>
</dbReference>
<evidence type="ECO:0000313" key="4">
    <source>
        <dbReference type="EMBL" id="KAF2867817.1"/>
    </source>
</evidence>
<accession>A0A7C8I0X5</accession>
<organism evidence="4 5">
    <name type="scientific">Massariosphaeria phaeospora</name>
    <dbReference type="NCBI Taxonomy" id="100035"/>
    <lineage>
        <taxon>Eukaryota</taxon>
        <taxon>Fungi</taxon>
        <taxon>Dikarya</taxon>
        <taxon>Ascomycota</taxon>
        <taxon>Pezizomycotina</taxon>
        <taxon>Dothideomycetes</taxon>
        <taxon>Pleosporomycetidae</taxon>
        <taxon>Pleosporales</taxon>
        <taxon>Pleosporales incertae sedis</taxon>
        <taxon>Massariosphaeria</taxon>
    </lineage>
</organism>
<dbReference type="InterPro" id="IPR001461">
    <property type="entry name" value="Aspartic_peptidase_A1"/>
</dbReference>
<reference evidence="4 5" key="1">
    <citation type="submission" date="2020-01" db="EMBL/GenBank/DDBJ databases">
        <authorList>
            <consortium name="DOE Joint Genome Institute"/>
            <person name="Haridas S."/>
            <person name="Albert R."/>
            <person name="Binder M."/>
            <person name="Bloem J."/>
            <person name="Labutti K."/>
            <person name="Salamov A."/>
            <person name="Andreopoulos B."/>
            <person name="Baker S.E."/>
            <person name="Barry K."/>
            <person name="Bills G."/>
            <person name="Bluhm B.H."/>
            <person name="Cannon C."/>
            <person name="Castanera R."/>
            <person name="Culley D.E."/>
            <person name="Daum C."/>
            <person name="Ezra D."/>
            <person name="Gonzalez J.B."/>
            <person name="Henrissat B."/>
            <person name="Kuo A."/>
            <person name="Liang C."/>
            <person name="Lipzen A."/>
            <person name="Lutzoni F."/>
            <person name="Magnuson J."/>
            <person name="Mondo S."/>
            <person name="Nolan M."/>
            <person name="Ohm R."/>
            <person name="Pangilinan J."/>
            <person name="Park H.-J.H."/>
            <person name="Ramirez L."/>
            <person name="Alfaro M."/>
            <person name="Sun H."/>
            <person name="Tritt A."/>
            <person name="Yoshinaga Y."/>
            <person name="Zwiers L.-H.L."/>
            <person name="Turgeon B.G."/>
            <person name="Goodwin S.B."/>
            <person name="Spatafora J.W."/>
            <person name="Crous P.W."/>
            <person name="Grigoriev I.V."/>
        </authorList>
    </citation>
    <scope>NUCLEOTIDE SEQUENCE [LARGE SCALE GENOMIC DNA]</scope>
    <source>
        <strain evidence="4 5">CBS 611.86</strain>
    </source>
</reference>
<feature type="domain" description="Peptidase A1" evidence="3">
    <location>
        <begin position="1"/>
        <end position="264"/>
    </location>
</feature>
<keyword evidence="5" id="KW-1185">Reference proteome</keyword>
<comment type="caution">
    <text evidence="4">The sequence shown here is derived from an EMBL/GenBank/DDBJ whole genome shotgun (WGS) entry which is preliminary data.</text>
</comment>
<dbReference type="SUPFAM" id="SSF50630">
    <property type="entry name" value="Acid proteases"/>
    <property type="match status" value="1"/>
</dbReference>
<name>A0A7C8I0X5_9PLEO</name>
<evidence type="ECO:0000256" key="1">
    <source>
        <dbReference type="ARBA" id="ARBA00007447"/>
    </source>
</evidence>
<gene>
    <name evidence="4" type="ORF">BDV95DRAFT_162506</name>
</gene>
<dbReference type="OrthoDB" id="771136at2759"/>
<evidence type="ECO:0000256" key="2">
    <source>
        <dbReference type="PIRSR" id="PIRSR601461-2"/>
    </source>
</evidence>
<protein>
    <submittedName>
        <fullName evidence="4">Aspartic peptidase domain-containing protein</fullName>
    </submittedName>
</protein>
<feature type="disulfide bond" evidence="2">
    <location>
        <begin position="185"/>
        <end position="225"/>
    </location>
</feature>
<evidence type="ECO:0000313" key="5">
    <source>
        <dbReference type="Proteomes" id="UP000481861"/>
    </source>
</evidence>
<comment type="similarity">
    <text evidence="1">Belongs to the peptidase A1 family.</text>
</comment>
<dbReference type="Proteomes" id="UP000481861">
    <property type="component" value="Unassembled WGS sequence"/>
</dbReference>